<keyword evidence="2" id="KW-1133">Transmembrane helix</keyword>
<name>A0AA40EXL5_9PEZI</name>
<feature type="region of interest" description="Disordered" evidence="1">
    <location>
        <begin position="328"/>
        <end position="452"/>
    </location>
</feature>
<keyword evidence="2" id="KW-0472">Membrane</keyword>
<evidence type="ECO:0000313" key="3">
    <source>
        <dbReference type="EMBL" id="KAK0747249.1"/>
    </source>
</evidence>
<evidence type="ECO:0000256" key="1">
    <source>
        <dbReference type="SAM" id="MobiDB-lite"/>
    </source>
</evidence>
<dbReference type="AlphaFoldDB" id="A0AA40EXL5"/>
<sequence>MQYLDCLSTALATSSCWGSVGGESNWDAFERSWFQTACPTPPSSVMTQLPQPSTVQLELSPVSTIIPPGPITAPPPPVAPTNSWSEGAPLLEGDCTATSFSLIQGDNMVVYVPFVGCDNARPECCPFNVRTAAADGSKQEGNRIAAVPGQFPQPQSGDMATLARCPMDYYSVPGGLCCPKYVDPFLFLPFLPEILAGPNSEGISGYFKFTSTIASATPCFSSLAVKASPPVITAGDPQNPANSNLPTSAILNVVWAMGYNVGASQAGSSSRLSTGAIIGIAVGVGLLVVLVGVLAAFAVLKRKKKKKSESQSFVGPIMAQTPGAGGMAYKPGYHAPPGSPPPVSTASPAGSPGPKYAGTVSSQYAPSAVTSAGGGGYSDHGRAGSGGGGGWQEQHGLYPSGAAYGGGWQQQPVHEGHAQQGYGYSSDQGPWPQQQQQQQSQGYEPYRRHQLE</sequence>
<dbReference type="Proteomes" id="UP001172159">
    <property type="component" value="Unassembled WGS sequence"/>
</dbReference>
<gene>
    <name evidence="3" type="ORF">B0T21DRAFT_926</name>
</gene>
<dbReference type="EMBL" id="JAUKTV010000001">
    <property type="protein sequence ID" value="KAK0747249.1"/>
    <property type="molecule type" value="Genomic_DNA"/>
</dbReference>
<evidence type="ECO:0000313" key="4">
    <source>
        <dbReference type="Proteomes" id="UP001172159"/>
    </source>
</evidence>
<protein>
    <submittedName>
        <fullName evidence="3">Uncharacterized protein</fullName>
    </submittedName>
</protein>
<feature type="compositionally biased region" description="Polar residues" evidence="1">
    <location>
        <begin position="359"/>
        <end position="370"/>
    </location>
</feature>
<organism evidence="3 4">
    <name type="scientific">Apiosordaria backusii</name>
    <dbReference type="NCBI Taxonomy" id="314023"/>
    <lineage>
        <taxon>Eukaryota</taxon>
        <taxon>Fungi</taxon>
        <taxon>Dikarya</taxon>
        <taxon>Ascomycota</taxon>
        <taxon>Pezizomycotina</taxon>
        <taxon>Sordariomycetes</taxon>
        <taxon>Sordariomycetidae</taxon>
        <taxon>Sordariales</taxon>
        <taxon>Lasiosphaeriaceae</taxon>
        <taxon>Apiosordaria</taxon>
    </lineage>
</organism>
<accession>A0AA40EXL5</accession>
<feature type="compositionally biased region" description="Low complexity" evidence="1">
    <location>
        <begin position="344"/>
        <end position="354"/>
    </location>
</feature>
<evidence type="ECO:0000256" key="2">
    <source>
        <dbReference type="SAM" id="Phobius"/>
    </source>
</evidence>
<reference evidence="3" key="1">
    <citation type="submission" date="2023-06" db="EMBL/GenBank/DDBJ databases">
        <title>Genome-scale phylogeny and comparative genomics of the fungal order Sordariales.</title>
        <authorList>
            <consortium name="Lawrence Berkeley National Laboratory"/>
            <person name="Hensen N."/>
            <person name="Bonometti L."/>
            <person name="Westerberg I."/>
            <person name="Brannstrom I.O."/>
            <person name="Guillou S."/>
            <person name="Cros-Aarteil S."/>
            <person name="Calhoun S."/>
            <person name="Haridas S."/>
            <person name="Kuo A."/>
            <person name="Mondo S."/>
            <person name="Pangilinan J."/>
            <person name="Riley R."/>
            <person name="Labutti K."/>
            <person name="Andreopoulos B."/>
            <person name="Lipzen A."/>
            <person name="Chen C."/>
            <person name="Yanf M."/>
            <person name="Daum C."/>
            <person name="Ng V."/>
            <person name="Clum A."/>
            <person name="Steindorff A."/>
            <person name="Ohm R."/>
            <person name="Martin F."/>
            <person name="Silar P."/>
            <person name="Natvig D."/>
            <person name="Lalanne C."/>
            <person name="Gautier V."/>
            <person name="Ament-Velasquez S.L."/>
            <person name="Kruys A."/>
            <person name="Hutchinson M.I."/>
            <person name="Powell A.J."/>
            <person name="Barry K."/>
            <person name="Miller A.N."/>
            <person name="Grigoriev I.V."/>
            <person name="Debuchy R."/>
            <person name="Gladieux P."/>
            <person name="Thoren M.H."/>
            <person name="Johannesson H."/>
        </authorList>
    </citation>
    <scope>NUCLEOTIDE SEQUENCE</scope>
    <source>
        <strain evidence="3">CBS 540.89</strain>
    </source>
</reference>
<keyword evidence="2" id="KW-0812">Transmembrane</keyword>
<proteinExistence type="predicted"/>
<keyword evidence="4" id="KW-1185">Reference proteome</keyword>
<feature type="compositionally biased region" description="Gly residues" evidence="1">
    <location>
        <begin position="372"/>
        <end position="391"/>
    </location>
</feature>
<feature type="transmembrane region" description="Helical" evidence="2">
    <location>
        <begin position="276"/>
        <end position="300"/>
    </location>
</feature>
<comment type="caution">
    <text evidence="3">The sequence shown here is derived from an EMBL/GenBank/DDBJ whole genome shotgun (WGS) entry which is preliminary data.</text>
</comment>
<feature type="compositionally biased region" description="Polar residues" evidence="1">
    <location>
        <begin position="422"/>
        <end position="432"/>
    </location>
</feature>